<sequence length="190" mass="22281">MQSIKNKFRKLENYSNVQEHDQAIDIRGFKVQAGPNLIIGKVESLIVDDRTDLVRYIEVNTKDFLDSPLNDDNKYRKDEKYTDRFEGGAHYLLIPIGLATIDSDNFLVNVVGLHVENIYTGPRHRQDFEVNEDYEYKVVSKFVQNKDSEFLSKYNTFQNEQAVGLDNHFYQRDYFKTRRSEKGKPNSPML</sequence>
<dbReference type="Pfam" id="PF05239">
    <property type="entry name" value="PRC"/>
    <property type="match status" value="1"/>
</dbReference>
<dbReference type="Proteomes" id="UP001156666">
    <property type="component" value="Unassembled WGS sequence"/>
</dbReference>
<dbReference type="EMBL" id="BSOH01000011">
    <property type="protein sequence ID" value="GLR17369.1"/>
    <property type="molecule type" value="Genomic_DNA"/>
</dbReference>
<protein>
    <recommendedName>
        <fullName evidence="1">PRC-barrel domain-containing protein</fullName>
    </recommendedName>
</protein>
<accession>A0AA37WF47</accession>
<dbReference type="AlphaFoldDB" id="A0AA37WF47"/>
<evidence type="ECO:0000313" key="2">
    <source>
        <dbReference type="EMBL" id="GLR17369.1"/>
    </source>
</evidence>
<dbReference type="GO" id="GO:0030077">
    <property type="term" value="C:plasma membrane light-harvesting complex"/>
    <property type="evidence" value="ECO:0007669"/>
    <property type="project" value="InterPro"/>
</dbReference>
<keyword evidence="3" id="KW-1185">Reference proteome</keyword>
<organism evidence="2 3">
    <name type="scientific">Portibacter lacus</name>
    <dbReference type="NCBI Taxonomy" id="1099794"/>
    <lineage>
        <taxon>Bacteria</taxon>
        <taxon>Pseudomonadati</taxon>
        <taxon>Bacteroidota</taxon>
        <taxon>Saprospiria</taxon>
        <taxon>Saprospirales</taxon>
        <taxon>Haliscomenobacteraceae</taxon>
        <taxon>Portibacter</taxon>
    </lineage>
</organism>
<dbReference type="InterPro" id="IPR011033">
    <property type="entry name" value="PRC_barrel-like_sf"/>
</dbReference>
<reference evidence="2" key="2">
    <citation type="submission" date="2023-01" db="EMBL/GenBank/DDBJ databases">
        <title>Draft genome sequence of Portibacter lacus strain NBRC 108769.</title>
        <authorList>
            <person name="Sun Q."/>
            <person name="Mori K."/>
        </authorList>
    </citation>
    <scope>NUCLEOTIDE SEQUENCE</scope>
    <source>
        <strain evidence="2">NBRC 108769</strain>
    </source>
</reference>
<comment type="caution">
    <text evidence="2">The sequence shown here is derived from an EMBL/GenBank/DDBJ whole genome shotgun (WGS) entry which is preliminary data.</text>
</comment>
<dbReference type="InterPro" id="IPR027275">
    <property type="entry name" value="PRC-brl_dom"/>
</dbReference>
<dbReference type="Gene3D" id="3.90.50.10">
    <property type="entry name" value="Photosynthetic Reaction Center, subunit H, domain 2"/>
    <property type="match status" value="1"/>
</dbReference>
<dbReference type="GO" id="GO:0019684">
    <property type="term" value="P:photosynthesis, light reaction"/>
    <property type="evidence" value="ECO:0007669"/>
    <property type="project" value="InterPro"/>
</dbReference>
<dbReference type="SUPFAM" id="SSF50346">
    <property type="entry name" value="PRC-barrel domain"/>
    <property type="match status" value="1"/>
</dbReference>
<evidence type="ECO:0000259" key="1">
    <source>
        <dbReference type="Pfam" id="PF05239"/>
    </source>
</evidence>
<proteinExistence type="predicted"/>
<dbReference type="InterPro" id="IPR014747">
    <property type="entry name" value="Bac_photo_RC_H_C"/>
</dbReference>
<dbReference type="RefSeq" id="WP_235294079.1">
    <property type="nucleotide sequence ID" value="NZ_BSOH01000011.1"/>
</dbReference>
<evidence type="ECO:0000313" key="3">
    <source>
        <dbReference type="Proteomes" id="UP001156666"/>
    </source>
</evidence>
<gene>
    <name evidence="2" type="ORF">GCM10007940_19840</name>
</gene>
<name>A0AA37WF47_9BACT</name>
<reference evidence="2" key="1">
    <citation type="journal article" date="2014" name="Int. J. Syst. Evol. Microbiol.">
        <title>Complete genome sequence of Corynebacterium casei LMG S-19264T (=DSM 44701T), isolated from a smear-ripened cheese.</title>
        <authorList>
            <consortium name="US DOE Joint Genome Institute (JGI-PGF)"/>
            <person name="Walter F."/>
            <person name="Albersmeier A."/>
            <person name="Kalinowski J."/>
            <person name="Ruckert C."/>
        </authorList>
    </citation>
    <scope>NUCLEOTIDE SEQUENCE</scope>
    <source>
        <strain evidence="2">NBRC 108769</strain>
    </source>
</reference>
<feature type="domain" description="PRC-barrel" evidence="1">
    <location>
        <begin position="25"/>
        <end position="110"/>
    </location>
</feature>